<reference evidence="1 2" key="1">
    <citation type="submission" date="2016-07" db="EMBL/GenBank/DDBJ databases">
        <title>Multiple horizontal gene transfer events from other fungi enriched the ability of initially mycotrophic Trichoderma (Ascomycota) to feed on dead plant biomass.</title>
        <authorList>
            <consortium name="DOE Joint Genome Institute"/>
            <person name="Aerts A."/>
            <person name="Atanasova L."/>
            <person name="Chenthamara K."/>
            <person name="Zhang J."/>
            <person name="Grujic M."/>
            <person name="Henrissat B."/>
            <person name="Kuo A."/>
            <person name="Salamov A."/>
            <person name="Lipzen A."/>
            <person name="Labutti K."/>
            <person name="Barry K."/>
            <person name="Miao Y."/>
            <person name="Rahimi M.J."/>
            <person name="Shen Q."/>
            <person name="Grigoriev I.V."/>
            <person name="Kubicek C.P."/>
            <person name="Druzhinina I.S."/>
        </authorList>
    </citation>
    <scope>NUCLEOTIDE SEQUENCE [LARGE SCALE GENOMIC DNA]</scope>
    <source>
        <strain evidence="1 2">ATCC 18648</strain>
    </source>
</reference>
<evidence type="ECO:0000313" key="2">
    <source>
        <dbReference type="Proteomes" id="UP000240760"/>
    </source>
</evidence>
<evidence type="ECO:0000313" key="1">
    <source>
        <dbReference type="EMBL" id="PTB81276.1"/>
    </source>
</evidence>
<dbReference type="EMBL" id="KZ679126">
    <property type="protein sequence ID" value="PTB81276.1"/>
    <property type="molecule type" value="Genomic_DNA"/>
</dbReference>
<dbReference type="AlphaFoldDB" id="A0A2T4CI94"/>
<dbReference type="Proteomes" id="UP000240760">
    <property type="component" value="Unassembled WGS sequence"/>
</dbReference>
<proteinExistence type="predicted"/>
<protein>
    <submittedName>
        <fullName evidence="1">Uncharacterized protein</fullName>
    </submittedName>
</protein>
<accession>A0A2T4CI94</accession>
<name>A0A2T4CI94_TRILO</name>
<gene>
    <name evidence="1" type="ORF">M440DRAFT_80488</name>
</gene>
<sequence length="74" mass="9071">MDSRVRCKRLRRTSVQMRRSPMLLGLLSCPLGARRSFVSDYVKKENATMLLYRGFFFWFYFLEIEKVRRNERKE</sequence>
<keyword evidence="2" id="KW-1185">Reference proteome</keyword>
<organism evidence="1 2">
    <name type="scientific">Trichoderma longibrachiatum ATCC 18648</name>
    <dbReference type="NCBI Taxonomy" id="983965"/>
    <lineage>
        <taxon>Eukaryota</taxon>
        <taxon>Fungi</taxon>
        <taxon>Dikarya</taxon>
        <taxon>Ascomycota</taxon>
        <taxon>Pezizomycotina</taxon>
        <taxon>Sordariomycetes</taxon>
        <taxon>Hypocreomycetidae</taxon>
        <taxon>Hypocreales</taxon>
        <taxon>Hypocreaceae</taxon>
        <taxon>Trichoderma</taxon>
    </lineage>
</organism>